<organism evidence="2 3">
    <name type="scientific">Penicillium subrubescens</name>
    <dbReference type="NCBI Taxonomy" id="1316194"/>
    <lineage>
        <taxon>Eukaryota</taxon>
        <taxon>Fungi</taxon>
        <taxon>Dikarya</taxon>
        <taxon>Ascomycota</taxon>
        <taxon>Pezizomycotina</taxon>
        <taxon>Eurotiomycetes</taxon>
        <taxon>Eurotiomycetidae</taxon>
        <taxon>Eurotiales</taxon>
        <taxon>Aspergillaceae</taxon>
        <taxon>Penicillium</taxon>
    </lineage>
</organism>
<reference evidence="2 3" key="1">
    <citation type="submission" date="2016-10" db="EMBL/GenBank/DDBJ databases">
        <title>Genome sequence of the ascomycete fungus Penicillium subrubescens.</title>
        <authorList>
            <person name="De Vries R.P."/>
            <person name="Peng M."/>
            <person name="Dilokpimol A."/>
            <person name="Hilden K."/>
            <person name="Makela M.R."/>
            <person name="Grigoriev I."/>
            <person name="Riley R."/>
            <person name="Granchi Z."/>
        </authorList>
    </citation>
    <scope>NUCLEOTIDE SEQUENCE [LARGE SCALE GENOMIC DNA]</scope>
    <source>
        <strain evidence="2 3">CBS 132785</strain>
    </source>
</reference>
<gene>
    <name evidence="2" type="ORF">PENSUB_5172</name>
</gene>
<feature type="compositionally biased region" description="Pro residues" evidence="1">
    <location>
        <begin position="210"/>
        <end position="224"/>
    </location>
</feature>
<feature type="compositionally biased region" description="Polar residues" evidence="1">
    <location>
        <begin position="230"/>
        <end position="244"/>
    </location>
</feature>
<sequence>MNPQPPDPRAGRKPFPPLRRPSSISKSATPPTPPELPAPQRTTQEKFFISTTYSTITARALSFRGQVLSGVTPLQLAKNGFHYQPFSGGGLACCFACQSAKRLDSFQRLPFQEIQQLHRADCIWKVISSDLKQHLDSTDTLSSSTDTLPPPRSDPSPFLSSKREQPKKTTTDASTQTQAEPAQKVPPTAEEYSNDSRARPPSNTTDPESRLPPPTVSPQPPHPTPSITTLPLSHQPTYASVLQHPTTTSPRSIPRTREPVPPTRPILTIEDLHRRFYNKPSPFQLESKTRKRSASQIRKKPVSATKSLSKFLTSALPAFSRFLAEMQPNPNNPIRPRQAPTRLQDRLRSGTRYMYVH</sequence>
<feature type="compositionally biased region" description="Polar residues" evidence="1">
    <location>
        <begin position="171"/>
        <end position="180"/>
    </location>
</feature>
<dbReference type="EMBL" id="MNBE01000515">
    <property type="protein sequence ID" value="OKP09476.1"/>
    <property type="molecule type" value="Genomic_DNA"/>
</dbReference>
<keyword evidence="3" id="KW-1185">Reference proteome</keyword>
<feature type="region of interest" description="Disordered" evidence="1">
    <location>
        <begin position="1"/>
        <end position="42"/>
    </location>
</feature>
<protein>
    <submittedName>
        <fullName evidence="2">Uncharacterized protein</fullName>
    </submittedName>
</protein>
<proteinExistence type="predicted"/>
<feature type="region of interest" description="Disordered" evidence="1">
    <location>
        <begin position="137"/>
        <end position="263"/>
    </location>
</feature>
<comment type="caution">
    <text evidence="2">The sequence shown here is derived from an EMBL/GenBank/DDBJ whole genome shotgun (WGS) entry which is preliminary data.</text>
</comment>
<feature type="compositionally biased region" description="Pro residues" evidence="1">
    <location>
        <begin position="1"/>
        <end position="19"/>
    </location>
</feature>
<name>A0A1Q5UAI5_9EURO</name>
<evidence type="ECO:0000313" key="3">
    <source>
        <dbReference type="Proteomes" id="UP000186955"/>
    </source>
</evidence>
<accession>A0A1Q5UAI5</accession>
<evidence type="ECO:0000256" key="1">
    <source>
        <dbReference type="SAM" id="MobiDB-lite"/>
    </source>
</evidence>
<feature type="compositionally biased region" description="Low complexity" evidence="1">
    <location>
        <begin position="138"/>
        <end position="147"/>
    </location>
</feature>
<feature type="compositionally biased region" description="Basic and acidic residues" evidence="1">
    <location>
        <begin position="161"/>
        <end position="170"/>
    </location>
</feature>
<evidence type="ECO:0000313" key="2">
    <source>
        <dbReference type="EMBL" id="OKP09476.1"/>
    </source>
</evidence>
<dbReference type="AlphaFoldDB" id="A0A1Q5UAI5"/>
<dbReference type="Proteomes" id="UP000186955">
    <property type="component" value="Unassembled WGS sequence"/>
</dbReference>
<dbReference type="SUPFAM" id="SSF57924">
    <property type="entry name" value="Inhibitor of apoptosis (IAP) repeat"/>
    <property type="match status" value="1"/>
</dbReference>
<dbReference type="Gene3D" id="1.10.1170.10">
    <property type="entry name" value="Inhibitor Of Apoptosis Protein (2mihbC-IAP-1), Chain A"/>
    <property type="match status" value="1"/>
</dbReference>